<dbReference type="InterPro" id="IPR035965">
    <property type="entry name" value="PAS-like_dom_sf"/>
</dbReference>
<dbReference type="PROSITE" id="PS50112">
    <property type="entry name" value="PAS"/>
    <property type="match status" value="1"/>
</dbReference>
<reference evidence="4 5" key="1">
    <citation type="submission" date="2020-08" db="EMBL/GenBank/DDBJ databases">
        <title>Cohnella phylogeny.</title>
        <authorList>
            <person name="Dunlap C."/>
        </authorList>
    </citation>
    <scope>NUCLEOTIDE SEQUENCE [LARGE SCALE GENOMIC DNA]</scope>
    <source>
        <strain evidence="4 5">DSM 28246</strain>
    </source>
</reference>
<dbReference type="NCBIfam" id="TIGR00229">
    <property type="entry name" value="sensory_box"/>
    <property type="match status" value="1"/>
</dbReference>
<feature type="transmembrane region" description="Helical" evidence="1">
    <location>
        <begin position="66"/>
        <end position="86"/>
    </location>
</feature>
<evidence type="ECO:0000259" key="2">
    <source>
        <dbReference type="PROSITE" id="PS50112"/>
    </source>
</evidence>
<feature type="domain" description="GGDEF" evidence="3">
    <location>
        <begin position="379"/>
        <end position="512"/>
    </location>
</feature>
<dbReference type="PROSITE" id="PS50887">
    <property type="entry name" value="GGDEF"/>
    <property type="match status" value="1"/>
</dbReference>
<keyword evidence="1" id="KW-1133">Transmembrane helix</keyword>
<dbReference type="SMART" id="SM00267">
    <property type="entry name" value="GGDEF"/>
    <property type="match status" value="1"/>
</dbReference>
<dbReference type="InterPro" id="IPR052155">
    <property type="entry name" value="Biofilm_reg_signaling"/>
</dbReference>
<keyword evidence="1" id="KW-0812">Transmembrane</keyword>
<evidence type="ECO:0000313" key="5">
    <source>
        <dbReference type="Proteomes" id="UP000547209"/>
    </source>
</evidence>
<feature type="transmembrane region" description="Helical" evidence="1">
    <location>
        <begin position="138"/>
        <end position="157"/>
    </location>
</feature>
<feature type="transmembrane region" description="Helical" evidence="1">
    <location>
        <begin position="6"/>
        <end position="26"/>
    </location>
</feature>
<dbReference type="InterPro" id="IPR000160">
    <property type="entry name" value="GGDEF_dom"/>
</dbReference>
<dbReference type="FunFam" id="3.30.70.270:FF:000001">
    <property type="entry name" value="Diguanylate cyclase domain protein"/>
    <property type="match status" value="1"/>
</dbReference>
<feature type="transmembrane region" description="Helical" evidence="1">
    <location>
        <begin position="177"/>
        <end position="198"/>
    </location>
</feature>
<dbReference type="Proteomes" id="UP000547209">
    <property type="component" value="Unassembled WGS sequence"/>
</dbReference>
<accession>A0A7X0RXU1</accession>
<gene>
    <name evidence="4" type="ORF">H7C19_33800</name>
</gene>
<dbReference type="PANTHER" id="PTHR44757">
    <property type="entry name" value="DIGUANYLATE CYCLASE DGCP"/>
    <property type="match status" value="1"/>
</dbReference>
<feature type="transmembrane region" description="Helical" evidence="1">
    <location>
        <begin position="210"/>
        <end position="232"/>
    </location>
</feature>
<feature type="domain" description="PAS" evidence="2">
    <location>
        <begin position="236"/>
        <end position="283"/>
    </location>
</feature>
<organism evidence="4 5">
    <name type="scientific">Cohnella nanjingensis</name>
    <dbReference type="NCBI Taxonomy" id="1387779"/>
    <lineage>
        <taxon>Bacteria</taxon>
        <taxon>Bacillati</taxon>
        <taxon>Bacillota</taxon>
        <taxon>Bacilli</taxon>
        <taxon>Bacillales</taxon>
        <taxon>Paenibacillaceae</taxon>
        <taxon>Cohnella</taxon>
    </lineage>
</organism>
<dbReference type="RefSeq" id="WP_185673491.1">
    <property type="nucleotide sequence ID" value="NZ_JACJVP010000088.1"/>
</dbReference>
<dbReference type="Pfam" id="PF00990">
    <property type="entry name" value="GGDEF"/>
    <property type="match status" value="1"/>
</dbReference>
<evidence type="ECO:0000256" key="1">
    <source>
        <dbReference type="SAM" id="Phobius"/>
    </source>
</evidence>
<dbReference type="InterPro" id="IPR043128">
    <property type="entry name" value="Rev_trsase/Diguanyl_cyclase"/>
</dbReference>
<feature type="transmembrane region" description="Helical" evidence="1">
    <location>
        <begin position="98"/>
        <end position="118"/>
    </location>
</feature>
<dbReference type="CDD" id="cd01949">
    <property type="entry name" value="GGDEF"/>
    <property type="match status" value="1"/>
</dbReference>
<protein>
    <submittedName>
        <fullName evidence="4">GGDEF domain-containing protein</fullName>
    </submittedName>
</protein>
<dbReference type="SUPFAM" id="SSF55785">
    <property type="entry name" value="PYP-like sensor domain (PAS domain)"/>
    <property type="match status" value="1"/>
</dbReference>
<dbReference type="InterPro" id="IPR000014">
    <property type="entry name" value="PAS"/>
</dbReference>
<dbReference type="InterPro" id="IPR029787">
    <property type="entry name" value="Nucleotide_cyclase"/>
</dbReference>
<dbReference type="CDD" id="cd00130">
    <property type="entry name" value="PAS"/>
    <property type="match status" value="1"/>
</dbReference>
<feature type="transmembrane region" description="Helical" evidence="1">
    <location>
        <begin position="38"/>
        <end position="54"/>
    </location>
</feature>
<dbReference type="Gene3D" id="3.30.450.20">
    <property type="entry name" value="PAS domain"/>
    <property type="match status" value="1"/>
</dbReference>
<dbReference type="SUPFAM" id="SSF55073">
    <property type="entry name" value="Nucleotide cyclase"/>
    <property type="match status" value="1"/>
</dbReference>
<evidence type="ECO:0000259" key="3">
    <source>
        <dbReference type="PROSITE" id="PS50887"/>
    </source>
</evidence>
<dbReference type="Gene3D" id="3.30.70.270">
    <property type="match status" value="1"/>
</dbReference>
<dbReference type="AlphaFoldDB" id="A0A7X0RXU1"/>
<proteinExistence type="predicted"/>
<dbReference type="PANTHER" id="PTHR44757:SF2">
    <property type="entry name" value="BIOFILM ARCHITECTURE MAINTENANCE PROTEIN MBAA"/>
    <property type="match status" value="1"/>
</dbReference>
<dbReference type="SMART" id="SM00091">
    <property type="entry name" value="PAS"/>
    <property type="match status" value="1"/>
</dbReference>
<dbReference type="Pfam" id="PF13426">
    <property type="entry name" value="PAS_9"/>
    <property type="match status" value="1"/>
</dbReference>
<keyword evidence="5" id="KW-1185">Reference proteome</keyword>
<keyword evidence="1" id="KW-0472">Membrane</keyword>
<dbReference type="EMBL" id="JACJVP010000088">
    <property type="protein sequence ID" value="MBB6675648.1"/>
    <property type="molecule type" value="Genomic_DNA"/>
</dbReference>
<sequence length="524" mass="56470">MGVHMVYIALHVIPCAMLGWLACEVYQRNPRHPLNRTASAMFGLMALLFSGALLDQTLPTEHVGAFVTWFELLPAIVLNGVTMLFIRQLTARVAAPSFSNLDLCLAAPPAAAALLLAYPSYFGLGSPSGGASGSGEGAYVLMLAVTAICAVYSGARWVQGWRRLRDQPQDHPPRIQLLQVGLALLFGGAWMLIVSVVVRTDAYRIADEPPAPLFALLLFGFFIRRAMLHYGFMPSLMEKYRVLFDLSPFGVLLIDSRSIVREANPMVLLLFGYTAEQMRGQSLDTFLAEGESLPQAANGSAQGEVEIVGGRGERKRVSAQVNELFAEGERLSYVVLQDITERKKAEEEIVYLAYHDPLTGLGNRLQFQEAMRALLNGPERGALLILDLDHFKEVNDVHGHLAGDEFLRHIAGIMRACVPAPGQICRIGGDEFAVLLPGAAEAGAAEAIAHDLLAGLTGEGGAVQAGSPVTVSIGISLWPTHAADPVSLIHAADVAMYQAKQQGRNRYRLYQPSASVAETSGSAG</sequence>
<dbReference type="NCBIfam" id="TIGR00254">
    <property type="entry name" value="GGDEF"/>
    <property type="match status" value="1"/>
</dbReference>
<evidence type="ECO:0000313" key="4">
    <source>
        <dbReference type="EMBL" id="MBB6675648.1"/>
    </source>
</evidence>
<name>A0A7X0RXU1_9BACL</name>
<comment type="caution">
    <text evidence="4">The sequence shown here is derived from an EMBL/GenBank/DDBJ whole genome shotgun (WGS) entry which is preliminary data.</text>
</comment>